<dbReference type="GO" id="GO:0046872">
    <property type="term" value="F:metal ion binding"/>
    <property type="evidence" value="ECO:0007669"/>
    <property type="project" value="UniProtKB-UniRule"/>
</dbReference>
<keyword evidence="1" id="KW-0904">Protein phosphatase</keyword>
<evidence type="ECO:0000313" key="3">
    <source>
        <dbReference type="EMBL" id="KAF2596835.1"/>
    </source>
</evidence>
<keyword evidence="1" id="KW-0460">Magnesium</keyword>
<accession>A0A8S9KR08</accession>
<dbReference type="GO" id="GO:0004722">
    <property type="term" value="F:protein serine/threonine phosphatase activity"/>
    <property type="evidence" value="ECO:0007669"/>
    <property type="project" value="UniProtKB-EC"/>
</dbReference>
<dbReference type="InterPro" id="IPR039123">
    <property type="entry name" value="PPTC7"/>
</dbReference>
<evidence type="ECO:0000256" key="1">
    <source>
        <dbReference type="RuleBase" id="RU366020"/>
    </source>
</evidence>
<dbReference type="EC" id="3.1.3.16" evidence="1"/>
<dbReference type="PANTHER" id="PTHR12320">
    <property type="entry name" value="PROTEIN PHOSPHATASE 2C"/>
    <property type="match status" value="1"/>
</dbReference>
<comment type="catalytic activity">
    <reaction evidence="1">
        <text>O-phospho-L-threonyl-[protein] + H2O = L-threonyl-[protein] + phosphate</text>
        <dbReference type="Rhea" id="RHEA:47004"/>
        <dbReference type="Rhea" id="RHEA-COMP:11060"/>
        <dbReference type="Rhea" id="RHEA-COMP:11605"/>
        <dbReference type="ChEBI" id="CHEBI:15377"/>
        <dbReference type="ChEBI" id="CHEBI:30013"/>
        <dbReference type="ChEBI" id="CHEBI:43474"/>
        <dbReference type="ChEBI" id="CHEBI:61977"/>
        <dbReference type="EC" id="3.1.3.16"/>
    </reaction>
</comment>
<sequence length="193" mass="19964">MSAASGSLLQVKYVVFWLACFHANSVSAIREQAKKDSSVDPLMVFMIDVEAEDVIVAGTDGVVYDNLYNDEITVVVVSSVRPGLDPKATAPNIADLARSRAVDQQRLDAGGKLDDITAVVSYVTPASKPKHRSTADSSSFCFCQGLGRAVGNGSSNPGGGLSALLTSIGGGGGMDVFGTAGEFSGKDIGRRSS</sequence>
<organism evidence="3 4">
    <name type="scientific">Brassica cretica</name>
    <name type="common">Mustard</name>
    <dbReference type="NCBI Taxonomy" id="69181"/>
    <lineage>
        <taxon>Eukaryota</taxon>
        <taxon>Viridiplantae</taxon>
        <taxon>Streptophyta</taxon>
        <taxon>Embryophyta</taxon>
        <taxon>Tracheophyta</taxon>
        <taxon>Spermatophyta</taxon>
        <taxon>Magnoliopsida</taxon>
        <taxon>eudicotyledons</taxon>
        <taxon>Gunneridae</taxon>
        <taxon>Pentapetalae</taxon>
        <taxon>rosids</taxon>
        <taxon>malvids</taxon>
        <taxon>Brassicales</taxon>
        <taxon>Brassicaceae</taxon>
        <taxon>Brassiceae</taxon>
        <taxon>Brassica</taxon>
    </lineage>
</organism>
<dbReference type="GO" id="GO:0009507">
    <property type="term" value="C:chloroplast"/>
    <property type="evidence" value="ECO:0007669"/>
    <property type="project" value="TreeGrafter"/>
</dbReference>
<dbReference type="EMBL" id="QGKW02000717">
    <property type="protein sequence ID" value="KAF2596835.1"/>
    <property type="molecule type" value="Genomic_DNA"/>
</dbReference>
<reference evidence="3" key="1">
    <citation type="submission" date="2019-12" db="EMBL/GenBank/DDBJ databases">
        <title>Genome sequencing and annotation of Brassica cretica.</title>
        <authorList>
            <person name="Studholme D.J."/>
            <person name="Sarris P.F."/>
        </authorList>
    </citation>
    <scope>NUCLEOTIDE SEQUENCE</scope>
    <source>
        <strain evidence="3">PFS-001/15</strain>
        <tissue evidence="3">Leaf</tissue>
    </source>
</reference>
<name>A0A8S9KR08_BRACR</name>
<feature type="signal peptide" evidence="2">
    <location>
        <begin position="1"/>
        <end position="28"/>
    </location>
</feature>
<protein>
    <recommendedName>
        <fullName evidence="1">Protein phosphatase</fullName>
        <ecNumber evidence="1">3.1.3.16</ecNumber>
    </recommendedName>
</protein>
<dbReference type="SUPFAM" id="SSF81606">
    <property type="entry name" value="PP2C-like"/>
    <property type="match status" value="1"/>
</dbReference>
<comment type="similarity">
    <text evidence="1">Belongs to the PP2C family.</text>
</comment>
<comment type="cofactor">
    <cofactor evidence="1">
        <name>Mn(2+)</name>
        <dbReference type="ChEBI" id="CHEBI:29035"/>
    </cofactor>
</comment>
<feature type="chain" id="PRO_5035781100" description="Protein phosphatase" evidence="2">
    <location>
        <begin position="29"/>
        <end position="193"/>
    </location>
</feature>
<dbReference type="Gene3D" id="3.60.40.10">
    <property type="entry name" value="PPM-type phosphatase domain"/>
    <property type="match status" value="1"/>
</dbReference>
<keyword evidence="1" id="KW-0378">Hydrolase</keyword>
<gene>
    <name evidence="3" type="ORF">F2Q68_00012603</name>
</gene>
<comment type="catalytic activity">
    <reaction evidence="1">
        <text>O-phospho-L-seryl-[protein] + H2O = L-seryl-[protein] + phosphate</text>
        <dbReference type="Rhea" id="RHEA:20629"/>
        <dbReference type="Rhea" id="RHEA-COMP:9863"/>
        <dbReference type="Rhea" id="RHEA-COMP:11604"/>
        <dbReference type="ChEBI" id="CHEBI:15377"/>
        <dbReference type="ChEBI" id="CHEBI:29999"/>
        <dbReference type="ChEBI" id="CHEBI:43474"/>
        <dbReference type="ChEBI" id="CHEBI:83421"/>
        <dbReference type="EC" id="3.1.3.16"/>
    </reaction>
</comment>
<keyword evidence="1" id="KW-0479">Metal-binding</keyword>
<comment type="cofactor">
    <cofactor evidence="1">
        <name>Mg(2+)</name>
        <dbReference type="ChEBI" id="CHEBI:18420"/>
    </cofactor>
</comment>
<evidence type="ECO:0000313" key="4">
    <source>
        <dbReference type="Proteomes" id="UP000712281"/>
    </source>
</evidence>
<keyword evidence="2" id="KW-0732">Signal</keyword>
<keyword evidence="1" id="KW-0464">Manganese</keyword>
<dbReference type="Proteomes" id="UP000712281">
    <property type="component" value="Unassembled WGS sequence"/>
</dbReference>
<dbReference type="AlphaFoldDB" id="A0A8S9KR08"/>
<dbReference type="PANTHER" id="PTHR12320:SF49">
    <property type="entry name" value="PROTEIN PHOSPHATASE 2C 80-RELATED"/>
    <property type="match status" value="1"/>
</dbReference>
<proteinExistence type="inferred from homology"/>
<dbReference type="InterPro" id="IPR036457">
    <property type="entry name" value="PPM-type-like_dom_sf"/>
</dbReference>
<evidence type="ECO:0000256" key="2">
    <source>
        <dbReference type="SAM" id="SignalP"/>
    </source>
</evidence>
<comment type="caution">
    <text evidence="3">The sequence shown here is derived from an EMBL/GenBank/DDBJ whole genome shotgun (WGS) entry which is preliminary data.</text>
</comment>